<evidence type="ECO:0000256" key="1">
    <source>
        <dbReference type="ARBA" id="ARBA00023157"/>
    </source>
</evidence>
<proteinExistence type="predicted"/>
<dbReference type="Pfam" id="PF03712">
    <property type="entry name" value="Cu2_monoox_C"/>
    <property type="match status" value="1"/>
</dbReference>
<dbReference type="InterPro" id="IPR014784">
    <property type="entry name" value="Cu2_ascorb_mOase-like_C"/>
</dbReference>
<feature type="signal peptide" evidence="3">
    <location>
        <begin position="1"/>
        <end position="24"/>
    </location>
</feature>
<reference evidence="5 6" key="1">
    <citation type="submission" date="2015-09" db="EMBL/GenBank/DDBJ databases">
        <title>Sorangium comparison.</title>
        <authorList>
            <person name="Zaburannyi N."/>
            <person name="Bunk B."/>
            <person name="Overmann J."/>
            <person name="Mueller R."/>
        </authorList>
    </citation>
    <scope>NUCLEOTIDE SEQUENCE [LARGE SCALE GENOMIC DNA]</scope>
    <source>
        <strain evidence="5 6">So ceGT47</strain>
    </source>
</reference>
<dbReference type="SUPFAM" id="SSF49742">
    <property type="entry name" value="PHM/PNGase F"/>
    <property type="match status" value="2"/>
</dbReference>
<organism evidence="5 6">
    <name type="scientific">Sorangium cellulosum</name>
    <name type="common">Polyangium cellulosum</name>
    <dbReference type="NCBI Taxonomy" id="56"/>
    <lineage>
        <taxon>Bacteria</taxon>
        <taxon>Pseudomonadati</taxon>
        <taxon>Myxococcota</taxon>
        <taxon>Polyangia</taxon>
        <taxon>Polyangiales</taxon>
        <taxon>Polyangiaceae</taxon>
        <taxon>Sorangium</taxon>
    </lineage>
</organism>
<dbReference type="Proteomes" id="UP000295781">
    <property type="component" value="Chromosome"/>
</dbReference>
<dbReference type="OrthoDB" id="5490265at2"/>
<evidence type="ECO:0000256" key="2">
    <source>
        <dbReference type="SAM" id="MobiDB-lite"/>
    </source>
</evidence>
<feature type="chain" id="PRO_5020797714" description="Copper type II ascorbate-dependent monooxygenase C-terminal domain-containing protein" evidence="3">
    <location>
        <begin position="25"/>
        <end position="416"/>
    </location>
</feature>
<evidence type="ECO:0000313" key="5">
    <source>
        <dbReference type="EMBL" id="AUX24934.1"/>
    </source>
</evidence>
<feature type="region of interest" description="Disordered" evidence="2">
    <location>
        <begin position="21"/>
        <end position="41"/>
    </location>
</feature>
<dbReference type="PROSITE" id="PS51257">
    <property type="entry name" value="PROKAR_LIPOPROTEIN"/>
    <property type="match status" value="1"/>
</dbReference>
<evidence type="ECO:0000259" key="4">
    <source>
        <dbReference type="Pfam" id="PF03712"/>
    </source>
</evidence>
<dbReference type="RefSeq" id="WP_129351533.1">
    <property type="nucleotide sequence ID" value="NZ_CP012670.1"/>
</dbReference>
<dbReference type="InterPro" id="IPR024548">
    <property type="entry name" value="Cu2_monoox_C"/>
</dbReference>
<sequence>MRSIALLALLGVHALAGCSSGDTGAPGPDSADQELAPPSPGTGVQYRMASTVAPGQEIERCMLVVAPPEGLYVRADEVRFSPGSHHVVLYKTDYPEIPTETSEGIPVDATEIHDCNNGATAAWDITGVVAGSQSYEGDSFLGELPDGVALRVEPGAVLVMNTHYLNTTPDPLETDARVNLYTIPPEQVEQEAGMLFHYNPFIRVPANGAASARMRCRVDEDVSLVRVQSHMHRRGVGFAAHRVREDGAMEEIYANEAWEQVPAKVFASPLEVKAGEALDFRCDYVNPESREVAQGLTTRDEMCMLIGPYFPRRPGLDNCNGEGSVPAETWIGTGAATCAETLACVSAAESDADVFGCVVDSCAGAAEEVSGFLRCQMTGGHGACDEACAEGGDGCAACMAEACGEEVAACEAARCE</sequence>
<keyword evidence="3" id="KW-0732">Signal</keyword>
<dbReference type="AlphaFoldDB" id="A0A4P2Q649"/>
<feature type="domain" description="Copper type II ascorbate-dependent monooxygenase C-terminal" evidence="4">
    <location>
        <begin position="201"/>
        <end position="320"/>
    </location>
</feature>
<evidence type="ECO:0000256" key="3">
    <source>
        <dbReference type="SAM" id="SignalP"/>
    </source>
</evidence>
<evidence type="ECO:0000313" key="6">
    <source>
        <dbReference type="Proteomes" id="UP000295781"/>
    </source>
</evidence>
<dbReference type="GO" id="GO:0016715">
    <property type="term" value="F:oxidoreductase activity, acting on paired donors, with incorporation or reduction of molecular oxygen, reduced ascorbate as one donor, and incorporation of one atom of oxygen"/>
    <property type="evidence" value="ECO:0007669"/>
    <property type="project" value="InterPro"/>
</dbReference>
<dbReference type="EMBL" id="CP012670">
    <property type="protein sequence ID" value="AUX24934.1"/>
    <property type="molecule type" value="Genomic_DNA"/>
</dbReference>
<dbReference type="Gene3D" id="2.60.120.230">
    <property type="match status" value="1"/>
</dbReference>
<dbReference type="InterPro" id="IPR008977">
    <property type="entry name" value="PHM/PNGase_F_dom_sf"/>
</dbReference>
<accession>A0A4P2Q649</accession>
<keyword evidence="1" id="KW-1015">Disulfide bond</keyword>
<gene>
    <name evidence="5" type="ORF">SOCEGT47_054750</name>
</gene>
<name>A0A4P2Q649_SORCE</name>
<protein>
    <recommendedName>
        <fullName evidence="4">Copper type II ascorbate-dependent monooxygenase C-terminal domain-containing protein</fullName>
    </recommendedName>
</protein>